<dbReference type="Gene3D" id="3.30.360.10">
    <property type="entry name" value="Dihydrodipicolinate Reductase, domain 2"/>
    <property type="match status" value="1"/>
</dbReference>
<gene>
    <name evidence="4" type="ORF">NZD89_18430</name>
</gene>
<dbReference type="SUPFAM" id="SSF51735">
    <property type="entry name" value="NAD(P)-binding Rossmann-fold domains"/>
    <property type="match status" value="1"/>
</dbReference>
<evidence type="ECO:0000259" key="3">
    <source>
        <dbReference type="Pfam" id="PF22725"/>
    </source>
</evidence>
<evidence type="ECO:0000313" key="4">
    <source>
        <dbReference type="EMBL" id="WAH40334.1"/>
    </source>
</evidence>
<proteinExistence type="predicted"/>
<keyword evidence="5" id="KW-1185">Reference proteome</keyword>
<name>A0ABY6ZDS1_9BACL</name>
<sequence>MNKVRFLMIGVGGMGQAHIRRIVNLKDAEIVALVDPSEKSIASVKSNFPHLSDVKVFTHLNDALDAVEADAAIIVTPHSQHFEQGMACLHAGLHVLMEKPFVAGSADALKIIECANKVNRHLVVGYQRHTEGPYLYLKQLIENGELGEIRFISAYQAQAWLEGTRGTWRQNKELSCGGQLNDSGSHLIDVVLWLTQLNPESVLAHIDNRGTEVDIDSALTVRFEGGAMGTLNVVGSANMNWWEDISIHGTKGSALYRNGEIFISKGLNAPASPVSESSSPLPATQMPTL</sequence>
<protein>
    <submittedName>
        <fullName evidence="4">Gfo/Idh/MocA family oxidoreductase</fullName>
    </submittedName>
</protein>
<dbReference type="SUPFAM" id="SSF55347">
    <property type="entry name" value="Glyceraldehyde-3-phosphate dehydrogenase-like, C-terminal domain"/>
    <property type="match status" value="1"/>
</dbReference>
<evidence type="ECO:0000256" key="1">
    <source>
        <dbReference type="SAM" id="MobiDB-lite"/>
    </source>
</evidence>
<evidence type="ECO:0000313" key="5">
    <source>
        <dbReference type="Proteomes" id="UP001164761"/>
    </source>
</evidence>
<feature type="domain" description="GFO/IDH/MocA-like oxidoreductase" evidence="3">
    <location>
        <begin position="134"/>
        <end position="254"/>
    </location>
</feature>
<organism evidence="4 5">
    <name type="scientific">Alicyclobacillus fastidiosus</name>
    <dbReference type="NCBI Taxonomy" id="392011"/>
    <lineage>
        <taxon>Bacteria</taxon>
        <taxon>Bacillati</taxon>
        <taxon>Bacillota</taxon>
        <taxon>Bacilli</taxon>
        <taxon>Bacillales</taxon>
        <taxon>Alicyclobacillaceae</taxon>
        <taxon>Alicyclobacillus</taxon>
    </lineage>
</organism>
<feature type="region of interest" description="Disordered" evidence="1">
    <location>
        <begin position="270"/>
        <end position="289"/>
    </location>
</feature>
<dbReference type="Gene3D" id="3.40.50.720">
    <property type="entry name" value="NAD(P)-binding Rossmann-like Domain"/>
    <property type="match status" value="1"/>
</dbReference>
<dbReference type="Pfam" id="PF22725">
    <property type="entry name" value="GFO_IDH_MocA_C3"/>
    <property type="match status" value="1"/>
</dbReference>
<dbReference type="InterPro" id="IPR051450">
    <property type="entry name" value="Gfo/Idh/MocA_Oxidoreductases"/>
</dbReference>
<feature type="domain" description="Gfo/Idh/MocA-like oxidoreductase N-terminal" evidence="2">
    <location>
        <begin position="4"/>
        <end position="126"/>
    </location>
</feature>
<feature type="compositionally biased region" description="Low complexity" evidence="1">
    <location>
        <begin position="270"/>
        <end position="283"/>
    </location>
</feature>
<reference evidence="4" key="1">
    <citation type="submission" date="2022-08" db="EMBL/GenBank/DDBJ databases">
        <title>Alicyclobacillus fastidiosus DSM 17978, complete genome.</title>
        <authorList>
            <person name="Wang Q."/>
            <person name="Cai R."/>
            <person name="Wang Z."/>
        </authorList>
    </citation>
    <scope>NUCLEOTIDE SEQUENCE</scope>
    <source>
        <strain evidence="4">DSM 17978</strain>
    </source>
</reference>
<dbReference type="InterPro" id="IPR000683">
    <property type="entry name" value="Gfo/Idh/MocA-like_OxRdtase_N"/>
</dbReference>
<dbReference type="EMBL" id="CP104067">
    <property type="protein sequence ID" value="WAH40334.1"/>
    <property type="molecule type" value="Genomic_DNA"/>
</dbReference>
<dbReference type="Pfam" id="PF01408">
    <property type="entry name" value="GFO_IDH_MocA"/>
    <property type="match status" value="1"/>
</dbReference>
<dbReference type="InterPro" id="IPR036291">
    <property type="entry name" value="NAD(P)-bd_dom_sf"/>
</dbReference>
<evidence type="ECO:0000259" key="2">
    <source>
        <dbReference type="Pfam" id="PF01408"/>
    </source>
</evidence>
<dbReference type="PANTHER" id="PTHR43377">
    <property type="entry name" value="BILIVERDIN REDUCTASE A"/>
    <property type="match status" value="1"/>
</dbReference>
<accession>A0ABY6ZDS1</accession>
<dbReference type="Proteomes" id="UP001164761">
    <property type="component" value="Chromosome"/>
</dbReference>
<dbReference type="PANTHER" id="PTHR43377:SF1">
    <property type="entry name" value="BILIVERDIN REDUCTASE A"/>
    <property type="match status" value="1"/>
</dbReference>
<dbReference type="InterPro" id="IPR055170">
    <property type="entry name" value="GFO_IDH_MocA-like_dom"/>
</dbReference>
<dbReference type="RefSeq" id="WP_268004231.1">
    <property type="nucleotide sequence ID" value="NZ_BSUT01000001.1"/>
</dbReference>